<dbReference type="GO" id="GO:0046872">
    <property type="term" value="F:metal ion binding"/>
    <property type="evidence" value="ECO:0007669"/>
    <property type="project" value="UniProtKB-KW"/>
</dbReference>
<dbReference type="CDD" id="cd00842">
    <property type="entry name" value="MPP_ASMase"/>
    <property type="match status" value="1"/>
</dbReference>
<reference evidence="17 18" key="2">
    <citation type="submission" date="2019-01" db="EMBL/GenBank/DDBJ databases">
        <title>The decoding of complex shrimp genome reveals the adaptation for benthos swimmer, frequently molting mechanism and breeding impact on genome.</title>
        <authorList>
            <person name="Sun Y."/>
            <person name="Gao Y."/>
            <person name="Yu Y."/>
        </authorList>
    </citation>
    <scope>NUCLEOTIDE SEQUENCE [LARGE SCALE GENOMIC DNA]</scope>
    <source>
        <tissue evidence="17">Muscle</tissue>
    </source>
</reference>
<evidence type="ECO:0000256" key="1">
    <source>
        <dbReference type="ARBA" id="ARBA00004613"/>
    </source>
</evidence>
<dbReference type="AlphaFoldDB" id="A0A423T323"/>
<evidence type="ECO:0000256" key="15">
    <source>
        <dbReference type="SAM" id="SignalP"/>
    </source>
</evidence>
<comment type="catalytic activity">
    <reaction evidence="11">
        <text>a sphingomyelin + H2O = phosphocholine + an N-acylsphing-4-enine + H(+)</text>
        <dbReference type="Rhea" id="RHEA:19253"/>
        <dbReference type="ChEBI" id="CHEBI:15377"/>
        <dbReference type="ChEBI" id="CHEBI:15378"/>
        <dbReference type="ChEBI" id="CHEBI:17636"/>
        <dbReference type="ChEBI" id="CHEBI:52639"/>
        <dbReference type="ChEBI" id="CHEBI:295975"/>
        <dbReference type="EC" id="3.1.4.12"/>
    </reaction>
    <physiologicalReaction direction="left-to-right" evidence="11">
        <dbReference type="Rhea" id="RHEA:19254"/>
    </physiologicalReaction>
</comment>
<evidence type="ECO:0000259" key="16">
    <source>
        <dbReference type="PROSITE" id="PS50015"/>
    </source>
</evidence>
<keyword evidence="6 12" id="KW-0378">Hydrolase</keyword>
<feature type="binding site" evidence="13">
    <location>
        <position position="455"/>
    </location>
    <ligand>
        <name>Zn(2+)</name>
        <dbReference type="ChEBI" id="CHEBI:29105"/>
        <label>2</label>
    </ligand>
</feature>
<dbReference type="Pfam" id="PF00149">
    <property type="entry name" value="Metallophos"/>
    <property type="match status" value="1"/>
</dbReference>
<dbReference type="PROSITE" id="PS50015">
    <property type="entry name" value="SAP_B"/>
    <property type="match status" value="1"/>
</dbReference>
<keyword evidence="3" id="KW-0964">Secreted</keyword>
<dbReference type="InterPro" id="IPR011001">
    <property type="entry name" value="Saposin-like"/>
</dbReference>
<dbReference type="InterPro" id="IPR041805">
    <property type="entry name" value="ASMase/PPN1_MPP"/>
</dbReference>
<evidence type="ECO:0000256" key="9">
    <source>
        <dbReference type="ARBA" id="ARBA00023180"/>
    </source>
</evidence>
<dbReference type="GO" id="GO:0046513">
    <property type="term" value="P:ceramide biosynthetic process"/>
    <property type="evidence" value="ECO:0007669"/>
    <property type="project" value="UniProtKB-ARBA"/>
</dbReference>
<keyword evidence="4 13" id="KW-0479">Metal-binding</keyword>
<dbReference type="SUPFAM" id="SSF56300">
    <property type="entry name" value="Metallo-dependent phosphatases"/>
    <property type="match status" value="1"/>
</dbReference>
<comment type="subcellular location">
    <subcellularLocation>
        <location evidence="1">Secreted</location>
    </subcellularLocation>
</comment>
<comment type="caution">
    <text evidence="17">The sequence shown here is derived from an EMBL/GenBank/DDBJ whole genome shotgun (WGS) entry which is preliminary data.</text>
</comment>
<comment type="function">
    <text evidence="12">Converts sphingomyelin to ceramide.</text>
</comment>
<keyword evidence="7 13" id="KW-0862">Zinc</keyword>
<evidence type="ECO:0000313" key="17">
    <source>
        <dbReference type="EMBL" id="ROT70922.1"/>
    </source>
</evidence>
<proteinExistence type="inferred from homology"/>
<dbReference type="GO" id="GO:0016798">
    <property type="term" value="F:hydrolase activity, acting on glycosyl bonds"/>
    <property type="evidence" value="ECO:0007669"/>
    <property type="project" value="UniProtKB-KW"/>
</dbReference>
<keyword evidence="8 14" id="KW-1015">Disulfide bond</keyword>
<keyword evidence="5 15" id="KW-0732">Signal</keyword>
<dbReference type="GO" id="GO:0005764">
    <property type="term" value="C:lysosome"/>
    <property type="evidence" value="ECO:0007669"/>
    <property type="project" value="TreeGrafter"/>
</dbReference>
<keyword evidence="18" id="KW-1185">Reference proteome</keyword>
<feature type="disulfide bond" evidence="14">
    <location>
        <begin position="83"/>
        <end position="160"/>
    </location>
</feature>
<dbReference type="InterPro" id="IPR008139">
    <property type="entry name" value="SaposinB_dom"/>
</dbReference>
<organism evidence="17 18">
    <name type="scientific">Penaeus vannamei</name>
    <name type="common">Whiteleg shrimp</name>
    <name type="synonym">Litopenaeus vannamei</name>
    <dbReference type="NCBI Taxonomy" id="6689"/>
    <lineage>
        <taxon>Eukaryota</taxon>
        <taxon>Metazoa</taxon>
        <taxon>Ecdysozoa</taxon>
        <taxon>Arthropoda</taxon>
        <taxon>Crustacea</taxon>
        <taxon>Multicrustacea</taxon>
        <taxon>Malacostraca</taxon>
        <taxon>Eumalacostraca</taxon>
        <taxon>Eucarida</taxon>
        <taxon>Decapoda</taxon>
        <taxon>Dendrobranchiata</taxon>
        <taxon>Penaeoidea</taxon>
        <taxon>Penaeidae</taxon>
        <taxon>Penaeus</taxon>
    </lineage>
</organism>
<sequence length="618" mass="69434">MGWDVGVIVGCVLLGLAGGAPPPAESPSLQRLHNPANICGQGNMWRGCSVRAHMSWDFTHRRTCGSCQKLIIDSSVFEVNLACVECELAVDVLQGELNAGVSYEAMVAEAILVCSGMAGLTETYCQGYIPLVAPIVYHVFTHKNVTARDFCGMLMASKGCTSDNPEREWSVDIHGEKPPVEPIILPEPDAPKLKVLHLSDTHLDPLYTPGSNAACPEQLCCREESGLAETEEDRAWYWGDYRNCGSPAWMLEDMLAHARNTHTDLDYVMWTGDVVPHNMWSTSREWNLRLVRETNALVRKWFPDVPVFPVVGNHEMSPLDQYSNPGDAPEELSADWLYEELAAQWAHLIPSFNDSTVLHAGYYSVLIKPGFRVISFNSMFGYGSNIWLVQTSNDPAGELAWLEDQLAKAEAAGELVHLLGHIPPGIIDVHRAWSREYNRIVVRYENVIRGQFFGHTHFDEFQVFHDGERPVGVAYVAPSQTPWYDLNPAYRVYHVDGDRPDTTRLVLDHETYFLNLTAAEASGEAHWERLYSARDAYGMAALTPADWQDLAERMAADRSLFDVYYKHYVSAGDPYMALGCDDLCYQQRLCDVVTSNRNDLDSCYEVLRKSQQARDRKD</sequence>
<feature type="disulfide bond" evidence="14">
    <location>
        <begin position="86"/>
        <end position="151"/>
    </location>
</feature>
<dbReference type="SMART" id="SM00741">
    <property type="entry name" value="SapB"/>
    <property type="match status" value="1"/>
</dbReference>
<feature type="binding site" evidence="13">
    <location>
        <position position="457"/>
    </location>
    <ligand>
        <name>Zn(2+)</name>
        <dbReference type="ChEBI" id="CHEBI:29105"/>
        <label>1</label>
    </ligand>
</feature>
<comment type="cofactor">
    <cofactor evidence="13">
        <name>Zn(2+)</name>
        <dbReference type="ChEBI" id="CHEBI:29105"/>
    </cofactor>
    <text evidence="13">Binds 2 Zn(2+) ions per subunit.</text>
</comment>
<feature type="domain" description="Saposin B-type" evidence="16">
    <location>
        <begin position="79"/>
        <end position="164"/>
    </location>
</feature>
<evidence type="ECO:0000256" key="4">
    <source>
        <dbReference type="ARBA" id="ARBA00022723"/>
    </source>
</evidence>
<dbReference type="SUPFAM" id="SSF47862">
    <property type="entry name" value="Saposin"/>
    <property type="match status" value="1"/>
</dbReference>
<gene>
    <name evidence="17" type="ORF">C7M84_010763</name>
</gene>
<evidence type="ECO:0000256" key="2">
    <source>
        <dbReference type="ARBA" id="ARBA00008234"/>
    </source>
</evidence>
<reference evidence="17 18" key="1">
    <citation type="submission" date="2018-04" db="EMBL/GenBank/DDBJ databases">
        <authorList>
            <person name="Zhang X."/>
            <person name="Yuan J."/>
            <person name="Li F."/>
            <person name="Xiang J."/>
        </authorList>
    </citation>
    <scope>NUCLEOTIDE SEQUENCE [LARGE SCALE GENOMIC DNA]</scope>
    <source>
        <tissue evidence="17">Muscle</tissue>
    </source>
</reference>
<dbReference type="InterPro" id="IPR029052">
    <property type="entry name" value="Metallo-depent_PP-like"/>
</dbReference>
<dbReference type="GO" id="GO:0006685">
    <property type="term" value="P:sphingomyelin catabolic process"/>
    <property type="evidence" value="ECO:0007669"/>
    <property type="project" value="UniProtKB-UniRule"/>
</dbReference>
<dbReference type="PIRSF" id="PIRSF000948">
    <property type="entry name" value="Sphingomy_PDE"/>
    <property type="match status" value="1"/>
</dbReference>
<dbReference type="GO" id="GO:0061750">
    <property type="term" value="F:acid sphingomyelin phosphodiesterase activity"/>
    <property type="evidence" value="ECO:0007669"/>
    <property type="project" value="TreeGrafter"/>
</dbReference>
<feature type="chain" id="PRO_5019462441" description="Sphingomyelin phosphodiesterase" evidence="15">
    <location>
        <begin position="20"/>
        <end position="618"/>
    </location>
</feature>
<dbReference type="InterPro" id="IPR004843">
    <property type="entry name" value="Calcineurin-like_PHP"/>
</dbReference>
<accession>A0A423T323</accession>
<dbReference type="PANTHER" id="PTHR10340">
    <property type="entry name" value="SPHINGOMYELIN PHOSPHODIESTERASE"/>
    <property type="match status" value="1"/>
</dbReference>
<feature type="binding site" evidence="13">
    <location>
        <position position="200"/>
    </location>
    <ligand>
        <name>Zn(2+)</name>
        <dbReference type="ChEBI" id="CHEBI:29105"/>
        <label>1</label>
    </ligand>
</feature>
<dbReference type="InterPro" id="IPR011160">
    <property type="entry name" value="Sphingomy_PDE"/>
</dbReference>
<evidence type="ECO:0000256" key="6">
    <source>
        <dbReference type="ARBA" id="ARBA00022801"/>
    </source>
</evidence>
<evidence type="ECO:0000256" key="13">
    <source>
        <dbReference type="PIRSR" id="PIRSR000948-1"/>
    </source>
</evidence>
<evidence type="ECO:0000256" key="10">
    <source>
        <dbReference type="ARBA" id="ARBA00023295"/>
    </source>
</evidence>
<evidence type="ECO:0000256" key="8">
    <source>
        <dbReference type="ARBA" id="ARBA00023157"/>
    </source>
</evidence>
<dbReference type="Pfam" id="PF19272">
    <property type="entry name" value="ASMase_C"/>
    <property type="match status" value="1"/>
</dbReference>
<keyword evidence="9" id="KW-0325">Glycoprotein</keyword>
<evidence type="ECO:0000313" key="18">
    <source>
        <dbReference type="Proteomes" id="UP000283509"/>
    </source>
</evidence>
<feature type="disulfide bond" evidence="14">
    <location>
        <begin position="215"/>
        <end position="220"/>
    </location>
</feature>
<evidence type="ECO:0000256" key="3">
    <source>
        <dbReference type="ARBA" id="ARBA00022525"/>
    </source>
</evidence>
<dbReference type="Proteomes" id="UP000283509">
    <property type="component" value="Unassembled WGS sequence"/>
</dbReference>
<dbReference type="OrthoDB" id="282973at2759"/>
<feature type="binding site" evidence="13">
    <location>
        <position position="313"/>
    </location>
    <ligand>
        <name>Zn(2+)</name>
        <dbReference type="ChEBI" id="CHEBI:29105"/>
        <label>2</label>
    </ligand>
</feature>
<feature type="disulfide bond" evidence="14">
    <location>
        <begin position="580"/>
        <end position="584"/>
    </location>
</feature>
<feature type="binding site" evidence="13">
    <location>
        <position position="273"/>
    </location>
    <ligand>
        <name>Zn(2+)</name>
        <dbReference type="ChEBI" id="CHEBI:29105"/>
        <label>1</label>
    </ligand>
</feature>
<dbReference type="PANTHER" id="PTHR10340:SF29">
    <property type="entry name" value="SPHINGOMYELIN PHOSPHODIESTERASE"/>
    <property type="match status" value="1"/>
</dbReference>
<feature type="signal peptide" evidence="15">
    <location>
        <begin position="1"/>
        <end position="19"/>
    </location>
</feature>
<comment type="similarity">
    <text evidence="2 12">Belongs to the acid sphingomyelinase family.</text>
</comment>
<dbReference type="Gene3D" id="3.60.21.10">
    <property type="match status" value="1"/>
</dbReference>
<evidence type="ECO:0000256" key="7">
    <source>
        <dbReference type="ARBA" id="ARBA00022833"/>
    </source>
</evidence>
<feature type="disulfide bond" evidence="14">
    <location>
        <begin position="221"/>
        <end position="244"/>
    </location>
</feature>
<feature type="disulfide bond" evidence="14">
    <location>
        <begin position="114"/>
        <end position="125"/>
    </location>
</feature>
<evidence type="ECO:0000256" key="14">
    <source>
        <dbReference type="PIRSR" id="PIRSR000948-2"/>
    </source>
</evidence>
<dbReference type="GO" id="GO:0016020">
    <property type="term" value="C:membrane"/>
    <property type="evidence" value="ECO:0007669"/>
    <property type="project" value="GOC"/>
</dbReference>
<evidence type="ECO:0000256" key="5">
    <source>
        <dbReference type="ARBA" id="ARBA00022729"/>
    </source>
</evidence>
<dbReference type="GO" id="GO:0005615">
    <property type="term" value="C:extracellular space"/>
    <property type="evidence" value="ECO:0007669"/>
    <property type="project" value="TreeGrafter"/>
</dbReference>
<name>A0A423T323_PENVA</name>
<dbReference type="InterPro" id="IPR045473">
    <property type="entry name" value="ASM_C"/>
</dbReference>
<keyword evidence="10 12" id="KW-0326">Glycosidase</keyword>
<dbReference type="EC" id="3.1.4.12" evidence="12"/>
<evidence type="ECO:0000256" key="12">
    <source>
        <dbReference type="PIRNR" id="PIRNR000948"/>
    </source>
</evidence>
<dbReference type="EMBL" id="QCYY01002369">
    <property type="protein sequence ID" value="ROT70922.1"/>
    <property type="molecule type" value="Genomic_DNA"/>
</dbReference>
<feature type="binding site" evidence="13">
    <location>
        <position position="273"/>
    </location>
    <ligand>
        <name>Zn(2+)</name>
        <dbReference type="ChEBI" id="CHEBI:29105"/>
        <label>2</label>
    </ligand>
</feature>
<evidence type="ECO:0000256" key="11">
    <source>
        <dbReference type="ARBA" id="ARBA00047268"/>
    </source>
</evidence>
<feature type="binding site" evidence="13">
    <location>
        <position position="421"/>
    </location>
    <ligand>
        <name>Zn(2+)</name>
        <dbReference type="ChEBI" id="CHEBI:29105"/>
        <label>2</label>
    </ligand>
</feature>
<protein>
    <recommendedName>
        <fullName evidence="12">Sphingomyelin phosphodiesterase</fullName>
        <ecNumber evidence="12">3.1.4.12</ecNumber>
    </recommendedName>
</protein>
<feature type="binding site" evidence="13">
    <location>
        <position position="202"/>
    </location>
    <ligand>
        <name>Zn(2+)</name>
        <dbReference type="ChEBI" id="CHEBI:29105"/>
        <label>1</label>
    </ligand>
</feature>